<organism evidence="3">
    <name type="scientific">Lacunastrum gracillimum</name>
    <dbReference type="NCBI Taxonomy" id="427913"/>
    <lineage>
        <taxon>Eukaryota</taxon>
        <taxon>Viridiplantae</taxon>
        <taxon>Chlorophyta</taxon>
        <taxon>core chlorophytes</taxon>
        <taxon>Chlorophyceae</taxon>
        <taxon>CS clade</taxon>
        <taxon>Sphaeropleales</taxon>
        <taxon>Hydrodictyaceae</taxon>
        <taxon>Lacunastrum</taxon>
    </lineage>
</organism>
<sequence length="1487" mass="178168">MYFFYMYKYLKNIKRVDLNSFQESNIKFTKNKTLNTSFKQSYILNSLKKKIAVLKFDFLIINKIKNKKFFLLNGVTQKKGDYFQSKIQNKSKSQKFQIEKQTKKQQKKSLYILNFLKRNSIKFININLISIKNKIDLEPFYIFNKKKVIIFNFFFIKNIKNNKINNNKMDNFKFFCLKKKELISFIFFKNICYNIKLLFNFYFFSFKKIQLITIMKTFAIKNYSNHLLLPFGKAHLFCFRLGSHLLQLYRGESKITEANRKAKANGLVKTNSFGSGLRTQEAKEENPSRCERAENNKIKFFNKSYILSLHKTVKNNDLFFLFNNKNYLNNMLFNNYNRVLCLNNYFSIFRNQKYKNLIMHEFIKNKILKFFKLNIKICNIKFLLKFQKIFYCIEMTYFMSKKKFYNKKQKIFCFKIQKLLSNLFVVKKKSFLTLYCIIFSKKFDSDFYYLLKNILYKEESKQKKSLLSVLSLLCFGLFQQSQSKSEKADANQSQSEPKLKEPKQKALPKQRKNIFNSKFNINKNQFLNFEKIQIPLTLLYYASSVPSFVLSTYFLQSNKKVTINNKKSKRKIEIILGPLKFALSFELYCNLLSYYSFNGFLKQSIKILKSNFLLYDCFNFYKKKFSNLKIYSSKKLLIRNNKFYTLLSKKQNLVIQNQNFLYVLKQLMQSLKKIKLFKYIVHFKKYFFFKKNLKNVLSFFNVILKAFSPYYKTSNFVLNCFEIENYLKLKKIGVSLSSLPLQSLISKGENKQKKGVAYPAQMQMQKKQNKQIKKILNAKKPYIHYIKFENIGFYYGSFLLNFNINIVDIINVFYKNFFISFLNVQITKLVEIRFCKSNISLRKNKKFFNKYIIKLFKYKMFKSILAKLFLNKRLKIKKYVQSIFLTYKKDLKNKNLFLLDFKKFFFNFSFFTIYKNFKRIKIPSIVCSPDLKYPNSLLSLFRFFRRAGLPIQKLQVPNGTLREISNSEGSEELSISARHFSEVCFSAAFCSFASVRFGSFASALRSANRSETEAKELKQKNRTGSHQLLRVRFPVRFRRANMKANLSKEAQEMGVDCLGKTEAKKQKMREANLNIVSFPTNNKNKFFLIKKWDPFKKRYQKVSNYIWKKKKISFYYEKNDYNIFSNTKFSNFLITDKYNFFVLNSNHTIINKFSYAIILWNKKFNINSKENIFFLKKKKILSLEQTYSIAKNGLNFKGFFLFFTSFVSSHSVAPHLFRMLPQSSTLRFSSFAERTEAKELKQTQKRRYSTHQQGSMLRVRLGLLRGFRFFRFGFASKRAEVKEFAPRRRANRNERTEANAKKMMQTFPRALFAPFKIGDSKKTKKYSMPNKKDFLIKKQIFLLKNSKVQNLHSHNFNFNIKTGVIPSKKYLKKYLNLLKKIILRYNSQVQKKLLYKLSLIIINWCYYYRIVTNPQFFYYCDKIMYKLLWKWACHNHPNKSKKWIQKKYFFSLKNKKWVFGIIPKNFDSESSIKDIFYLPFHNFLIQI</sequence>
<proteinExistence type="predicted"/>
<dbReference type="RefSeq" id="YP_009491917.1">
    <property type="nucleotide sequence ID" value="NC_037918.1"/>
</dbReference>
<dbReference type="GeneID" id="36951511"/>
<evidence type="ECO:0000259" key="2">
    <source>
        <dbReference type="Pfam" id="PF08388"/>
    </source>
</evidence>
<evidence type="ECO:0000313" key="3">
    <source>
        <dbReference type="EMBL" id="AWI68016.1"/>
    </source>
</evidence>
<keyword evidence="3" id="KW-0150">Chloroplast</keyword>
<dbReference type="InterPro" id="IPR013597">
    <property type="entry name" value="Mat_intron_G2"/>
</dbReference>
<dbReference type="EMBL" id="MF276976">
    <property type="protein sequence ID" value="AWI68016.1"/>
    <property type="molecule type" value="Genomic_DNA"/>
</dbReference>
<dbReference type="Pfam" id="PF08388">
    <property type="entry name" value="GIIM"/>
    <property type="match status" value="1"/>
</dbReference>
<feature type="region of interest" description="Disordered" evidence="1">
    <location>
        <begin position="486"/>
        <end position="508"/>
    </location>
</feature>
<protein>
    <recommendedName>
        <fullName evidence="2">Group II intron maturase-specific domain-containing protein</fullName>
    </recommendedName>
</protein>
<feature type="domain" description="Group II intron maturase-specific" evidence="2">
    <location>
        <begin position="1374"/>
        <end position="1449"/>
    </location>
</feature>
<name>A0A2U8GGT8_9CHLO</name>
<keyword evidence="3" id="KW-0934">Plastid</keyword>
<evidence type="ECO:0000256" key="1">
    <source>
        <dbReference type="SAM" id="MobiDB-lite"/>
    </source>
</evidence>
<reference evidence="3" key="1">
    <citation type="journal article" date="2018" name="Am. J. Bot.">
        <title>Organellar phylogenomics inform systematics in the green algal family Hydrodictyaceae (Chlorophyceae) and provide clues to the complex evolutionary history of plastid genomes in the green algal tree of life.</title>
        <authorList>
            <person name="McManus H.A."/>
            <person name="Fucikova K."/>
            <person name="Lewis P.O."/>
            <person name="Lewis L.A."/>
            <person name="Karol K.G."/>
        </authorList>
    </citation>
    <scope>NUCLEOTIDE SEQUENCE</scope>
</reference>
<accession>A0A2U8GGT8</accession>
<geneLocation type="chloroplast" evidence="3"/>